<dbReference type="EMBL" id="AAWL01000008">
    <property type="protein sequence ID" value="EAX47629.1"/>
    <property type="molecule type" value="Genomic_DNA"/>
</dbReference>
<keyword evidence="3" id="KW-1185">Reference proteome</keyword>
<dbReference type="PROSITE" id="PS51257">
    <property type="entry name" value="PROKAR_LIPOPROTEIN"/>
    <property type="match status" value="1"/>
</dbReference>
<gene>
    <name evidence="2" type="ORF">TcarDRAFT_1051</name>
</gene>
<dbReference type="AlphaFoldDB" id="A1HQR8"/>
<protein>
    <recommendedName>
        <fullName evidence="4">Lipoprotein</fullName>
    </recommendedName>
</protein>
<sequence precursor="true">MQSKVIKGLIIGTLISGLTLVAGCGSNTDAKVSVPAQPPAQAQQVAKTDTIAQNDAAKYIQVIKDQNVKIYQLSKEEKFADARNEFKALNDAFTGLKPFIKNEELKKKLDHAIEEIGDELKKDKPRKSEMEEEYEVVSKVLKDIEAQLK</sequence>
<reference evidence="2 3" key="1">
    <citation type="submission" date="2007-01" db="EMBL/GenBank/DDBJ databases">
        <title>Annotation of the draft genome assembly of Thermosinus carboxydivorans Nor1.</title>
        <authorList>
            <consortium name="US DOE Joint Genome Institute (JGI-ORNL)"/>
            <person name="Larimer F."/>
            <person name="Land M."/>
            <person name="Hauser L."/>
        </authorList>
    </citation>
    <scope>NUCLEOTIDE SEQUENCE [LARGE SCALE GENOMIC DNA]</scope>
    <source>
        <strain evidence="2 3">Nor1</strain>
    </source>
</reference>
<feature type="coiled-coil region" evidence="1">
    <location>
        <begin position="102"/>
        <end position="147"/>
    </location>
</feature>
<evidence type="ECO:0000313" key="2">
    <source>
        <dbReference type="EMBL" id="EAX47629.1"/>
    </source>
</evidence>
<accession>A1HQR8</accession>
<organism evidence="2 3">
    <name type="scientific">Thermosinus carboxydivorans Nor1</name>
    <dbReference type="NCBI Taxonomy" id="401526"/>
    <lineage>
        <taxon>Bacteria</taxon>
        <taxon>Bacillati</taxon>
        <taxon>Bacillota</taxon>
        <taxon>Negativicutes</taxon>
        <taxon>Selenomonadales</taxon>
        <taxon>Sporomusaceae</taxon>
        <taxon>Thermosinus</taxon>
    </lineage>
</organism>
<dbReference type="RefSeq" id="WP_007289358.1">
    <property type="nucleotide sequence ID" value="NZ_AAWL01000008.1"/>
</dbReference>
<reference evidence="2 3" key="2">
    <citation type="submission" date="2007-01" db="EMBL/GenBank/DDBJ databases">
        <title>Sequencing of the draft genome and assembly of Thermosinus carboxydivorans Nor1.</title>
        <authorList>
            <consortium name="US DOE Joint Genome Institute (JGI-PGF)"/>
            <person name="Copeland A."/>
            <person name="Lucas S."/>
            <person name="Lapidus A."/>
            <person name="Barry K."/>
            <person name="Glavina del Rio T."/>
            <person name="Dalin E."/>
            <person name="Tice H."/>
            <person name="Bruce D."/>
            <person name="Pitluck S."/>
            <person name="Richardson P."/>
        </authorList>
    </citation>
    <scope>NUCLEOTIDE SEQUENCE [LARGE SCALE GENOMIC DNA]</scope>
    <source>
        <strain evidence="2 3">Nor1</strain>
    </source>
</reference>
<comment type="caution">
    <text evidence="2">The sequence shown here is derived from an EMBL/GenBank/DDBJ whole genome shotgun (WGS) entry which is preliminary data.</text>
</comment>
<evidence type="ECO:0000313" key="3">
    <source>
        <dbReference type="Proteomes" id="UP000005139"/>
    </source>
</evidence>
<proteinExistence type="predicted"/>
<keyword evidence="1" id="KW-0175">Coiled coil</keyword>
<evidence type="ECO:0008006" key="4">
    <source>
        <dbReference type="Google" id="ProtNLM"/>
    </source>
</evidence>
<evidence type="ECO:0000256" key="1">
    <source>
        <dbReference type="SAM" id="Coils"/>
    </source>
</evidence>
<name>A1HQR8_9FIRM</name>
<dbReference type="Proteomes" id="UP000005139">
    <property type="component" value="Unassembled WGS sequence"/>
</dbReference>